<protein>
    <submittedName>
        <fullName evidence="7">COG3740 Phage head maturation protease</fullName>
    </submittedName>
</protein>
<accession>A0A6J5NZX1</accession>
<organism evidence="7">
    <name type="scientific">uncultured Caudovirales phage</name>
    <dbReference type="NCBI Taxonomy" id="2100421"/>
    <lineage>
        <taxon>Viruses</taxon>
        <taxon>Duplodnaviria</taxon>
        <taxon>Heunggongvirae</taxon>
        <taxon>Uroviricota</taxon>
        <taxon>Caudoviricetes</taxon>
        <taxon>Peduoviridae</taxon>
        <taxon>Maltschvirus</taxon>
        <taxon>Maltschvirus maltsch</taxon>
    </lineage>
</organism>
<proteinExistence type="predicted"/>
<feature type="domain" description="Prohead serine protease" evidence="6">
    <location>
        <begin position="125"/>
        <end position="258"/>
    </location>
</feature>
<dbReference type="GO" id="GO:0046797">
    <property type="term" value="P:viral procapsid maturation"/>
    <property type="evidence" value="ECO:0007669"/>
    <property type="project" value="UniProtKB-KW"/>
</dbReference>
<dbReference type="GO" id="GO:0006508">
    <property type="term" value="P:proteolysis"/>
    <property type="evidence" value="ECO:0007669"/>
    <property type="project" value="UniProtKB-KW"/>
</dbReference>
<dbReference type="NCBIfam" id="TIGR01543">
    <property type="entry name" value="proheadase_HK97"/>
    <property type="match status" value="1"/>
</dbReference>
<dbReference type="InterPro" id="IPR006433">
    <property type="entry name" value="Prohead_protease"/>
</dbReference>
<reference evidence="7" key="1">
    <citation type="submission" date="2020-04" db="EMBL/GenBank/DDBJ databases">
        <authorList>
            <person name="Chiriac C."/>
            <person name="Salcher M."/>
            <person name="Ghai R."/>
            <person name="Kavagutti S V."/>
        </authorList>
    </citation>
    <scope>NUCLEOTIDE SEQUENCE</scope>
</reference>
<evidence type="ECO:0000313" key="7">
    <source>
        <dbReference type="EMBL" id="CAB4162475.1"/>
    </source>
</evidence>
<evidence type="ECO:0000256" key="1">
    <source>
        <dbReference type="ARBA" id="ARBA00022612"/>
    </source>
</evidence>
<evidence type="ECO:0000256" key="4">
    <source>
        <dbReference type="ARBA" id="ARBA00022950"/>
    </source>
</evidence>
<evidence type="ECO:0000256" key="5">
    <source>
        <dbReference type="ARBA" id="ARBA00023045"/>
    </source>
</evidence>
<dbReference type="GO" id="GO:0008233">
    <property type="term" value="F:peptidase activity"/>
    <property type="evidence" value="ECO:0007669"/>
    <property type="project" value="UniProtKB-KW"/>
</dbReference>
<evidence type="ECO:0000256" key="3">
    <source>
        <dbReference type="ARBA" id="ARBA00022801"/>
    </source>
</evidence>
<keyword evidence="1" id="KW-1188">Viral release from host cell</keyword>
<evidence type="ECO:0000259" key="6">
    <source>
        <dbReference type="Pfam" id="PF04586"/>
    </source>
</evidence>
<sequence>MAILIFPGVPAKKAAPAPNPPPSDDSPIGKSVTFMSGQSKLVGVVASLANGVANVRVGLQLDGKIAVTGCEVSVSADSLTVIDTPHESRRVEHASRGHFMEEANAKGVAVKDERTGAVVDYTDVSFAGYASTWAHVTPTDRQGDNIQVGAFRESIRQFMTNPVMLTDHRMSVDNIAGHYTIVREDDKGLFVQGQVSNSPEMRHVRFALMEKSLRTLSIGGIWVYEPDGRTISKAYLFEISLVAVPANPDATIQTRGLDLEALTRTVGA</sequence>
<evidence type="ECO:0000256" key="2">
    <source>
        <dbReference type="ARBA" id="ARBA00022670"/>
    </source>
</evidence>
<dbReference type="EMBL" id="LR796738">
    <property type="protein sequence ID" value="CAB4162475.1"/>
    <property type="molecule type" value="Genomic_DNA"/>
</dbReference>
<keyword evidence="4" id="KW-0118">Viral capsid assembly</keyword>
<keyword evidence="5" id="KW-1273">Viral capsid maturation</keyword>
<dbReference type="InterPro" id="IPR054613">
    <property type="entry name" value="Peptidase_S78_dom"/>
</dbReference>
<name>A0A6J5NZX1_9CAUD</name>
<dbReference type="Pfam" id="PF04586">
    <property type="entry name" value="Peptidase_S78"/>
    <property type="match status" value="1"/>
</dbReference>
<keyword evidence="2 7" id="KW-0645">Protease</keyword>
<keyword evidence="3" id="KW-0378">Hydrolase</keyword>
<gene>
    <name evidence="7" type="ORF">UFOVP783_50</name>
</gene>